<dbReference type="PANTHER" id="PTHR22617">
    <property type="entry name" value="CHEMOTAXIS SENSOR HISTIDINE KINASE-RELATED"/>
    <property type="match status" value="1"/>
</dbReference>
<dbReference type="Pfam" id="PF01584">
    <property type="entry name" value="CheW"/>
    <property type="match status" value="1"/>
</dbReference>
<dbReference type="SUPFAM" id="SSF50341">
    <property type="entry name" value="CheW-like"/>
    <property type="match status" value="1"/>
</dbReference>
<dbReference type="Proteomes" id="UP000464954">
    <property type="component" value="Chromosome"/>
</dbReference>
<dbReference type="RefSeq" id="WP_160628886.1">
    <property type="nucleotide sequence ID" value="NZ_CP047593.1"/>
</dbReference>
<proteinExistence type="predicted"/>
<feature type="domain" description="CheW-like" evidence="1">
    <location>
        <begin position="4"/>
        <end position="142"/>
    </location>
</feature>
<dbReference type="InterPro" id="IPR002545">
    <property type="entry name" value="CheW-lke_dom"/>
</dbReference>
<dbReference type="EMBL" id="CP047593">
    <property type="protein sequence ID" value="QHI69704.1"/>
    <property type="molecule type" value="Genomic_DNA"/>
</dbReference>
<name>A0A6P1MAY4_9BACT</name>
<dbReference type="Gene3D" id="2.30.30.40">
    <property type="entry name" value="SH3 Domains"/>
    <property type="match status" value="1"/>
</dbReference>
<reference evidence="2 3" key="1">
    <citation type="submission" date="2020-01" db="EMBL/GenBank/DDBJ databases">
        <title>Ponticoccus aerotolerans gen. nov., sp. nov., an anaerobic bacterium and proposal of Ponticoccusceae fam. nov., Ponticoccusles ord. nov. and Ponticoccuse classis nov. in the phylum Kiritimatiellaeota.</title>
        <authorList>
            <person name="Zhou L.Y."/>
            <person name="Du Z.J."/>
        </authorList>
    </citation>
    <scope>NUCLEOTIDE SEQUENCE [LARGE SCALE GENOMIC DNA]</scope>
    <source>
        <strain evidence="2 3">S-5007</strain>
    </source>
</reference>
<evidence type="ECO:0000313" key="2">
    <source>
        <dbReference type="EMBL" id="QHI69704.1"/>
    </source>
</evidence>
<dbReference type="Gene3D" id="2.40.50.180">
    <property type="entry name" value="CheA-289, Domain 4"/>
    <property type="match status" value="1"/>
</dbReference>
<keyword evidence="3" id="KW-1185">Reference proteome</keyword>
<dbReference type="PANTHER" id="PTHR22617:SF23">
    <property type="entry name" value="CHEMOTAXIS PROTEIN CHEW"/>
    <property type="match status" value="1"/>
</dbReference>
<sequence>MSDKTELLVFEVDETRCALPLGNVVRTELAVAITPLPNAPDIISGMINVHGRIMPVIDTRRRLGLPGQQLRLEDHFILARTEKRELALWVSQVSGIETSSMIPQENVSAVIENLPHISGVTTINEDLVYIHNLEQFLSEEEDRQLDQAIGAVSL</sequence>
<evidence type="ECO:0000259" key="1">
    <source>
        <dbReference type="PROSITE" id="PS50851"/>
    </source>
</evidence>
<dbReference type="InterPro" id="IPR036061">
    <property type="entry name" value="CheW-like_dom_sf"/>
</dbReference>
<dbReference type="GO" id="GO:0007165">
    <property type="term" value="P:signal transduction"/>
    <property type="evidence" value="ECO:0007669"/>
    <property type="project" value="InterPro"/>
</dbReference>
<dbReference type="KEGG" id="taer:GT409_09640"/>
<protein>
    <submittedName>
        <fullName evidence="2">Chemotaxis protein CheW</fullName>
    </submittedName>
</protein>
<gene>
    <name evidence="2" type="ORF">GT409_09640</name>
</gene>
<dbReference type="GO" id="GO:0005829">
    <property type="term" value="C:cytosol"/>
    <property type="evidence" value="ECO:0007669"/>
    <property type="project" value="TreeGrafter"/>
</dbReference>
<accession>A0A6P1MAY4</accession>
<dbReference type="AlphaFoldDB" id="A0A6P1MAY4"/>
<dbReference type="GO" id="GO:0006935">
    <property type="term" value="P:chemotaxis"/>
    <property type="evidence" value="ECO:0007669"/>
    <property type="project" value="InterPro"/>
</dbReference>
<dbReference type="PROSITE" id="PS50851">
    <property type="entry name" value="CHEW"/>
    <property type="match status" value="1"/>
</dbReference>
<evidence type="ECO:0000313" key="3">
    <source>
        <dbReference type="Proteomes" id="UP000464954"/>
    </source>
</evidence>
<organism evidence="2 3">
    <name type="scientific">Tichowtungia aerotolerans</name>
    <dbReference type="NCBI Taxonomy" id="2697043"/>
    <lineage>
        <taxon>Bacteria</taxon>
        <taxon>Pseudomonadati</taxon>
        <taxon>Kiritimatiellota</taxon>
        <taxon>Tichowtungiia</taxon>
        <taxon>Tichowtungiales</taxon>
        <taxon>Tichowtungiaceae</taxon>
        <taxon>Tichowtungia</taxon>
    </lineage>
</organism>
<dbReference type="SMART" id="SM00260">
    <property type="entry name" value="CheW"/>
    <property type="match status" value="1"/>
</dbReference>
<dbReference type="InterPro" id="IPR039315">
    <property type="entry name" value="CheW"/>
</dbReference>